<proteinExistence type="predicted"/>
<evidence type="ECO:0000313" key="2">
    <source>
        <dbReference type="Proteomes" id="UP001519271"/>
    </source>
</evidence>
<organism evidence="1 2">
    <name type="scientific">Youngiibacter multivorans</name>
    <dbReference type="NCBI Taxonomy" id="937251"/>
    <lineage>
        <taxon>Bacteria</taxon>
        <taxon>Bacillati</taxon>
        <taxon>Bacillota</taxon>
        <taxon>Clostridia</taxon>
        <taxon>Eubacteriales</taxon>
        <taxon>Clostridiaceae</taxon>
        <taxon>Youngiibacter</taxon>
    </lineage>
</organism>
<dbReference type="Pfam" id="PF04463">
    <property type="entry name" value="2-thiour_desulf"/>
    <property type="match status" value="1"/>
</dbReference>
<comment type="caution">
    <text evidence="1">The sequence shown here is derived from an EMBL/GenBank/DDBJ whole genome shotgun (WGS) entry which is preliminary data.</text>
</comment>
<dbReference type="RefSeq" id="WP_209459009.1">
    <property type="nucleotide sequence ID" value="NZ_JAGGKC010000008.1"/>
</dbReference>
<accession>A0ABS4G363</accession>
<keyword evidence="2" id="KW-1185">Reference proteome</keyword>
<name>A0ABS4G363_9CLOT</name>
<reference evidence="1 2" key="1">
    <citation type="submission" date="2021-03" db="EMBL/GenBank/DDBJ databases">
        <title>Genomic Encyclopedia of Type Strains, Phase IV (KMG-IV): sequencing the most valuable type-strain genomes for metagenomic binning, comparative biology and taxonomic classification.</title>
        <authorList>
            <person name="Goeker M."/>
        </authorList>
    </citation>
    <scope>NUCLEOTIDE SEQUENCE [LARGE SCALE GENOMIC DNA]</scope>
    <source>
        <strain evidence="1 2">DSM 6139</strain>
    </source>
</reference>
<dbReference type="PANTHER" id="PTHR30087">
    <property type="entry name" value="INNER MEMBRANE PROTEIN"/>
    <property type="match status" value="1"/>
</dbReference>
<dbReference type="Proteomes" id="UP001519271">
    <property type="component" value="Unassembled WGS sequence"/>
</dbReference>
<sequence length="144" mass="15634">MEKIVVSACLLGEKVRYDGTGKSVEEIIALSGKYELIPVCPEVLGGLPIPRPKSEIRDGRVFSIDGRDVTLEFKSGAEKVLRLCLESGATKAILKAKSPSCGKGRIYDGTFGGILIEGNGIACDLLLENGIEVYDENDYWRINI</sequence>
<evidence type="ECO:0000313" key="1">
    <source>
        <dbReference type="EMBL" id="MBP1918785.1"/>
    </source>
</evidence>
<dbReference type="InterPro" id="IPR007553">
    <property type="entry name" value="2-thiour_desulf"/>
</dbReference>
<protein>
    <submittedName>
        <fullName evidence="1">Uncharacterized protein YbbK (DUF523 family)</fullName>
    </submittedName>
</protein>
<dbReference type="PANTHER" id="PTHR30087:SF1">
    <property type="entry name" value="HYPOTHETICAL CYTOSOLIC PROTEIN"/>
    <property type="match status" value="1"/>
</dbReference>
<dbReference type="EMBL" id="JAGGKC010000008">
    <property type="protein sequence ID" value="MBP1918785.1"/>
    <property type="molecule type" value="Genomic_DNA"/>
</dbReference>
<gene>
    <name evidence="1" type="ORF">J2Z34_001265</name>
</gene>